<reference evidence="1" key="1">
    <citation type="submission" date="2020-11" db="EMBL/GenBank/DDBJ databases">
        <title>Whole-genome analyses of Nonomuraea sp. K274.</title>
        <authorList>
            <person name="Veyisoglu A."/>
        </authorList>
    </citation>
    <scope>NUCLEOTIDE SEQUENCE</scope>
    <source>
        <strain evidence="1">K274</strain>
    </source>
</reference>
<keyword evidence="2" id="KW-1185">Reference proteome</keyword>
<dbReference type="InterPro" id="IPR046267">
    <property type="entry name" value="DUF6300"/>
</dbReference>
<sequence>MSGGRQVDVLTTGEPPTCPRCEGDGLLSALVPYGWANAAGDPVDGRTGVVLCATCDASAPHAAPLITWFRVHGHVADQRGKEFVRLLVAWAGSVSVSPLDERTLDEEIGQWRNGSL</sequence>
<gene>
    <name evidence="1" type="ORF">ITP53_44195</name>
</gene>
<protein>
    <submittedName>
        <fullName evidence="1">Uncharacterized protein</fullName>
    </submittedName>
</protein>
<dbReference type="EMBL" id="JADOGI010000218">
    <property type="protein sequence ID" value="MBF8192569.1"/>
    <property type="molecule type" value="Genomic_DNA"/>
</dbReference>
<comment type="caution">
    <text evidence="1">The sequence shown here is derived from an EMBL/GenBank/DDBJ whole genome shotgun (WGS) entry which is preliminary data.</text>
</comment>
<dbReference type="Pfam" id="PF19817">
    <property type="entry name" value="DUF6300"/>
    <property type="match status" value="1"/>
</dbReference>
<dbReference type="AlphaFoldDB" id="A0A931ALG9"/>
<name>A0A931ALG9_9ACTN</name>
<accession>A0A931ALG9</accession>
<dbReference type="Proteomes" id="UP000605361">
    <property type="component" value="Unassembled WGS sequence"/>
</dbReference>
<dbReference type="RefSeq" id="WP_195901457.1">
    <property type="nucleotide sequence ID" value="NZ_JADOGI010000218.1"/>
</dbReference>
<evidence type="ECO:0000313" key="1">
    <source>
        <dbReference type="EMBL" id="MBF8192569.1"/>
    </source>
</evidence>
<organism evidence="1 2">
    <name type="scientific">Nonomuraea cypriaca</name>
    <dbReference type="NCBI Taxonomy" id="1187855"/>
    <lineage>
        <taxon>Bacteria</taxon>
        <taxon>Bacillati</taxon>
        <taxon>Actinomycetota</taxon>
        <taxon>Actinomycetes</taxon>
        <taxon>Streptosporangiales</taxon>
        <taxon>Streptosporangiaceae</taxon>
        <taxon>Nonomuraea</taxon>
    </lineage>
</organism>
<proteinExistence type="predicted"/>
<evidence type="ECO:0000313" key="2">
    <source>
        <dbReference type="Proteomes" id="UP000605361"/>
    </source>
</evidence>